<organism evidence="1 2">
    <name type="scientific">Paraburkholderia piptadeniae</name>
    <dbReference type="NCBI Taxonomy" id="1701573"/>
    <lineage>
        <taxon>Bacteria</taxon>
        <taxon>Pseudomonadati</taxon>
        <taxon>Pseudomonadota</taxon>
        <taxon>Betaproteobacteria</taxon>
        <taxon>Burkholderiales</taxon>
        <taxon>Burkholderiaceae</taxon>
        <taxon>Paraburkholderia</taxon>
    </lineage>
</organism>
<comment type="caution">
    <text evidence="1">The sequence shown here is derived from an EMBL/GenBank/DDBJ whole genome shotgun (WGS) entry which is preliminary data.</text>
</comment>
<gene>
    <name evidence="1" type="ORF">BN2476_1150050</name>
</gene>
<evidence type="ECO:0000313" key="2">
    <source>
        <dbReference type="Proteomes" id="UP000195569"/>
    </source>
</evidence>
<dbReference type="Proteomes" id="UP000195569">
    <property type="component" value="Unassembled WGS sequence"/>
</dbReference>
<keyword evidence="2" id="KW-1185">Reference proteome</keyword>
<name>A0A1N7SV37_9BURK</name>
<evidence type="ECO:0000313" key="1">
    <source>
        <dbReference type="EMBL" id="SIT51336.1"/>
    </source>
</evidence>
<accession>A0A1N7SV37</accession>
<sequence length="72" mass="8348">MTPCYACTALIDTDCHKGPHRDLNAFKGDLPLIIYARLVGWESSTYKCRGCSTVLIRPNYKHTPNETWRRYQ</sequence>
<dbReference type="AlphaFoldDB" id="A0A1N7SV37"/>
<dbReference type="EMBL" id="CYGY02000115">
    <property type="protein sequence ID" value="SIT51336.1"/>
    <property type="molecule type" value="Genomic_DNA"/>
</dbReference>
<proteinExistence type="predicted"/>
<protein>
    <submittedName>
        <fullName evidence="1">Uncharacterized protein</fullName>
    </submittedName>
</protein>
<reference evidence="1" key="1">
    <citation type="submission" date="2016-12" db="EMBL/GenBank/DDBJ databases">
        <authorList>
            <person name="Moulin L."/>
        </authorList>
    </citation>
    <scope>NUCLEOTIDE SEQUENCE [LARGE SCALE GENOMIC DNA]</scope>
    <source>
        <strain evidence="1">STM 7183</strain>
    </source>
</reference>